<dbReference type="InterPro" id="IPR001906">
    <property type="entry name" value="Terpene_synth_N"/>
</dbReference>
<evidence type="ECO:0000313" key="7">
    <source>
        <dbReference type="Proteomes" id="UP001341840"/>
    </source>
</evidence>
<comment type="cofactor">
    <cofactor evidence="1">
        <name>Mg(2+)</name>
        <dbReference type="ChEBI" id="CHEBI:18420"/>
    </cofactor>
</comment>
<keyword evidence="2" id="KW-0479">Metal-binding</keyword>
<dbReference type="PANTHER" id="PTHR31225:SF241">
    <property type="entry name" value="TERPENE SYNTHASE FAMILY, METAL-BINDING DOMAIN PROTEIN"/>
    <property type="match status" value="1"/>
</dbReference>
<dbReference type="InterPro" id="IPR036965">
    <property type="entry name" value="Terpene_synth_N_sf"/>
</dbReference>
<keyword evidence="3" id="KW-0460">Magnesium</keyword>
<proteinExistence type="predicted"/>
<dbReference type="Pfam" id="PF03936">
    <property type="entry name" value="Terpene_synth_C"/>
    <property type="match status" value="1"/>
</dbReference>
<dbReference type="InterPro" id="IPR005630">
    <property type="entry name" value="Terpene_synthase_metal-bd"/>
</dbReference>
<dbReference type="SUPFAM" id="SSF48239">
    <property type="entry name" value="Terpenoid cyclases/Protein prenyltransferases"/>
    <property type="match status" value="1"/>
</dbReference>
<sequence length="510" mass="60442">MSLHYSFVCSDKKDIIFHQVHVFNKFKNPKGGFDNETIVQDIQGMWSFYEAAQLRVHGEDILEEAHEFAYNKLKSITNQLSPSLADQINQSLLQPLHKAIPRMMARSYMSFYEEDRQSSSKLFAKLDFNMLQKQHEKEIAIAIKWWEKSEFARKFSYARQRMVELYFWPFSMNSEPKYSSFRRMMAKLMQWMSVIDDTFDAYGTIEELELFTQAIQRWDITCIASLPECYKDIFNTIIELFDEIVELLNAMGEESNLVLQYFKQLLITFVEDYMVEAKWCHEGYIPAYDEYKYRAFETSSATHQALTIIFIVLGGFATKEMLHWISNNNNIPLIIQASTVVARLTNDLASRKFEQQRKHAASAVECCMKQYGFSEKEAYEFIKKDINHYWKDNKEYLELIEYIPRQVLDCILNLARISFALPFSLDDRAKDWYHTLLAEVTSDWSTIFSCILWHIWRHKLRHWLVLIIIMLYVPPKRNLRDPQVVNNKAQRELDLSAEVRERAQIKEEEA</sequence>
<dbReference type="PANTHER" id="PTHR31225">
    <property type="entry name" value="OS04G0344100 PROTEIN-RELATED"/>
    <property type="match status" value="1"/>
</dbReference>
<dbReference type="InterPro" id="IPR008930">
    <property type="entry name" value="Terpenoid_cyclase/PrenylTrfase"/>
</dbReference>
<reference evidence="6 7" key="1">
    <citation type="journal article" date="2023" name="Plants (Basel)">
        <title>Bridging the Gap: Combining Genomics and Transcriptomics Approaches to Understand Stylosanthes scabra, an Orphan Legume from the Brazilian Caatinga.</title>
        <authorList>
            <person name="Ferreira-Neto J.R.C."/>
            <person name="da Silva M.D."/>
            <person name="Binneck E."/>
            <person name="de Melo N.F."/>
            <person name="da Silva R.H."/>
            <person name="de Melo A.L.T.M."/>
            <person name="Pandolfi V."/>
            <person name="Bustamante F.O."/>
            <person name="Brasileiro-Vidal A.C."/>
            <person name="Benko-Iseppon A.M."/>
        </authorList>
    </citation>
    <scope>NUCLEOTIDE SEQUENCE [LARGE SCALE GENOMIC DNA]</scope>
    <source>
        <tissue evidence="6">Leaves</tissue>
    </source>
</reference>
<dbReference type="InterPro" id="IPR050148">
    <property type="entry name" value="Terpene_synthase-like"/>
</dbReference>
<evidence type="ECO:0000259" key="5">
    <source>
        <dbReference type="Pfam" id="PF03936"/>
    </source>
</evidence>
<dbReference type="Pfam" id="PF01397">
    <property type="entry name" value="Terpene_synth"/>
    <property type="match status" value="1"/>
</dbReference>
<comment type="caution">
    <text evidence="6">The sequence shown here is derived from an EMBL/GenBank/DDBJ whole genome shotgun (WGS) entry which is preliminary data.</text>
</comment>
<gene>
    <name evidence="6" type="ORF">PIB30_021501</name>
</gene>
<name>A0ABU6Z6H8_9FABA</name>
<dbReference type="InterPro" id="IPR034741">
    <property type="entry name" value="Terpene_cyclase-like_1_C"/>
</dbReference>
<accession>A0ABU6Z6H8</accession>
<dbReference type="EMBL" id="JASCZI010271931">
    <property type="protein sequence ID" value="MED6217860.1"/>
    <property type="molecule type" value="Genomic_DNA"/>
</dbReference>
<dbReference type="InterPro" id="IPR008949">
    <property type="entry name" value="Isoprenoid_synthase_dom_sf"/>
</dbReference>
<evidence type="ECO:0000256" key="3">
    <source>
        <dbReference type="ARBA" id="ARBA00022842"/>
    </source>
</evidence>
<evidence type="ECO:0000313" key="6">
    <source>
        <dbReference type="EMBL" id="MED6217860.1"/>
    </source>
</evidence>
<feature type="domain" description="Terpene synthase metal-binding" evidence="5">
    <location>
        <begin position="149"/>
        <end position="392"/>
    </location>
</feature>
<evidence type="ECO:0000256" key="2">
    <source>
        <dbReference type="ARBA" id="ARBA00022723"/>
    </source>
</evidence>
<dbReference type="Gene3D" id="1.10.600.10">
    <property type="entry name" value="Farnesyl Diphosphate Synthase"/>
    <property type="match status" value="1"/>
</dbReference>
<dbReference type="Gene3D" id="1.50.10.130">
    <property type="entry name" value="Terpene synthase, N-terminal domain"/>
    <property type="match status" value="1"/>
</dbReference>
<protein>
    <submittedName>
        <fullName evidence="6">Uncharacterized protein</fullName>
    </submittedName>
</protein>
<dbReference type="SFLD" id="SFLDG01019">
    <property type="entry name" value="Terpene_Cyclase_Like_1_C_Termi"/>
    <property type="match status" value="1"/>
</dbReference>
<organism evidence="6 7">
    <name type="scientific">Stylosanthes scabra</name>
    <dbReference type="NCBI Taxonomy" id="79078"/>
    <lineage>
        <taxon>Eukaryota</taxon>
        <taxon>Viridiplantae</taxon>
        <taxon>Streptophyta</taxon>
        <taxon>Embryophyta</taxon>
        <taxon>Tracheophyta</taxon>
        <taxon>Spermatophyta</taxon>
        <taxon>Magnoliopsida</taxon>
        <taxon>eudicotyledons</taxon>
        <taxon>Gunneridae</taxon>
        <taxon>Pentapetalae</taxon>
        <taxon>rosids</taxon>
        <taxon>fabids</taxon>
        <taxon>Fabales</taxon>
        <taxon>Fabaceae</taxon>
        <taxon>Papilionoideae</taxon>
        <taxon>50 kb inversion clade</taxon>
        <taxon>dalbergioids sensu lato</taxon>
        <taxon>Dalbergieae</taxon>
        <taxon>Pterocarpus clade</taxon>
        <taxon>Stylosanthes</taxon>
    </lineage>
</organism>
<evidence type="ECO:0000256" key="1">
    <source>
        <dbReference type="ARBA" id="ARBA00001946"/>
    </source>
</evidence>
<dbReference type="SUPFAM" id="SSF48576">
    <property type="entry name" value="Terpenoid synthases"/>
    <property type="match status" value="1"/>
</dbReference>
<feature type="domain" description="Terpene synthase N-terminal" evidence="4">
    <location>
        <begin position="21"/>
        <end position="92"/>
    </location>
</feature>
<keyword evidence="7" id="KW-1185">Reference proteome</keyword>
<dbReference type="SFLD" id="SFLDS00005">
    <property type="entry name" value="Isoprenoid_Synthase_Type_I"/>
    <property type="match status" value="1"/>
</dbReference>
<dbReference type="Proteomes" id="UP001341840">
    <property type="component" value="Unassembled WGS sequence"/>
</dbReference>
<evidence type="ECO:0000259" key="4">
    <source>
        <dbReference type="Pfam" id="PF01397"/>
    </source>
</evidence>